<dbReference type="SUPFAM" id="SSF81330">
    <property type="entry name" value="Gated mechanosensitive channel"/>
    <property type="match status" value="1"/>
</dbReference>
<evidence type="ECO:0000256" key="2">
    <source>
        <dbReference type="ARBA" id="ARBA00007254"/>
    </source>
</evidence>
<keyword evidence="8 10" id="KW-0472">Membrane</keyword>
<evidence type="ECO:0000256" key="8">
    <source>
        <dbReference type="ARBA" id="ARBA00023136"/>
    </source>
</evidence>
<evidence type="ECO:0000313" key="11">
    <source>
        <dbReference type="EMBL" id="BDU76006.1"/>
    </source>
</evidence>
<dbReference type="PROSITE" id="PS01327">
    <property type="entry name" value="MSCL"/>
    <property type="match status" value="1"/>
</dbReference>
<feature type="transmembrane region" description="Helical" evidence="10">
    <location>
        <begin position="21"/>
        <end position="45"/>
    </location>
</feature>
<reference evidence="11" key="1">
    <citation type="journal article" date="2023" name="Int. J. Syst. Evol. Microbiol.">
        <title>Mesoterricola silvestris gen. nov., sp. nov., Mesoterricola sediminis sp. nov., Geothrix oryzae sp. nov., Geothrix edaphica sp. nov., Geothrix rubra sp. nov., and Geothrix limicola sp. nov., six novel members of Acidobacteriota isolated from soils.</title>
        <authorList>
            <person name="Itoh H."/>
            <person name="Sugisawa Y."/>
            <person name="Mise K."/>
            <person name="Xu Z."/>
            <person name="Kuniyasu M."/>
            <person name="Ushijima N."/>
            <person name="Kawano K."/>
            <person name="Kobayashi E."/>
            <person name="Shiratori Y."/>
            <person name="Masuda Y."/>
            <person name="Senoo K."/>
        </authorList>
    </citation>
    <scope>NUCLEOTIDE SEQUENCE</scope>
    <source>
        <strain evidence="11">W786</strain>
    </source>
</reference>
<keyword evidence="5 10" id="KW-0812">Transmembrane</keyword>
<sequence length="134" mass="14290">MSLVQEFKAFVAKGNVVDLAIAVVVGGAFGEIVKAFVNGIVMPLVSYVMPANMVWEQWTLGKLRIGLVLGATLNFLIIAGVVFLVLVKALAIIMRKKEEAPAPDAPPTKTCPECLETIPAAATRCKFCTSKLEG</sequence>
<evidence type="ECO:0000256" key="6">
    <source>
        <dbReference type="ARBA" id="ARBA00022989"/>
    </source>
</evidence>
<dbReference type="NCBIfam" id="TIGR00220">
    <property type="entry name" value="mscL"/>
    <property type="match status" value="1"/>
</dbReference>
<proteinExistence type="inferred from homology"/>
<protein>
    <recommendedName>
        <fullName evidence="10">Large-conductance mechanosensitive channel</fullName>
    </recommendedName>
</protein>
<dbReference type="Gene3D" id="1.10.1200.120">
    <property type="entry name" value="Large-conductance mechanosensitive channel, MscL, domain 1"/>
    <property type="match status" value="1"/>
</dbReference>
<evidence type="ECO:0000256" key="7">
    <source>
        <dbReference type="ARBA" id="ARBA00023065"/>
    </source>
</evidence>
<keyword evidence="3 10" id="KW-0813">Transport</keyword>
<dbReference type="GO" id="GO:0005886">
    <property type="term" value="C:plasma membrane"/>
    <property type="evidence" value="ECO:0007669"/>
    <property type="project" value="UniProtKB-SubCell"/>
</dbReference>
<dbReference type="EMBL" id="AP027081">
    <property type="protein sequence ID" value="BDU76006.1"/>
    <property type="molecule type" value="Genomic_DNA"/>
</dbReference>
<dbReference type="PRINTS" id="PR01264">
    <property type="entry name" value="MECHCHANNEL"/>
</dbReference>
<gene>
    <name evidence="10" type="primary">mscL</name>
    <name evidence="11" type="ORF">METESE_09640</name>
</gene>
<evidence type="ECO:0000256" key="4">
    <source>
        <dbReference type="ARBA" id="ARBA00022475"/>
    </source>
</evidence>
<keyword evidence="12" id="KW-1185">Reference proteome</keyword>
<evidence type="ECO:0000256" key="10">
    <source>
        <dbReference type="HAMAP-Rule" id="MF_00115"/>
    </source>
</evidence>
<dbReference type="InterPro" id="IPR019823">
    <property type="entry name" value="Mechanosensitive_channel_CS"/>
</dbReference>
<comment type="subunit">
    <text evidence="10">Homopentamer.</text>
</comment>
<comment type="subcellular location">
    <subcellularLocation>
        <location evidence="1 10">Cell membrane</location>
        <topology evidence="1 10">Multi-pass membrane protein</topology>
    </subcellularLocation>
</comment>
<accession>A0AA48H1Z3</accession>
<evidence type="ECO:0000256" key="5">
    <source>
        <dbReference type="ARBA" id="ARBA00022692"/>
    </source>
</evidence>
<evidence type="ECO:0000313" key="12">
    <source>
        <dbReference type="Proteomes" id="UP001228113"/>
    </source>
</evidence>
<keyword evidence="6 10" id="KW-1133">Transmembrane helix</keyword>
<dbReference type="Proteomes" id="UP001228113">
    <property type="component" value="Chromosome"/>
</dbReference>
<dbReference type="Pfam" id="PF01741">
    <property type="entry name" value="MscL"/>
    <property type="match status" value="1"/>
</dbReference>
<name>A0AA48H1Z3_9BACT</name>
<organism evidence="11 12">
    <name type="scientific">Mesoterricola sediminis</name>
    <dbReference type="NCBI Taxonomy" id="2927980"/>
    <lineage>
        <taxon>Bacteria</taxon>
        <taxon>Pseudomonadati</taxon>
        <taxon>Acidobacteriota</taxon>
        <taxon>Holophagae</taxon>
        <taxon>Holophagales</taxon>
        <taxon>Holophagaceae</taxon>
        <taxon>Mesoterricola</taxon>
    </lineage>
</organism>
<dbReference type="InterPro" id="IPR037673">
    <property type="entry name" value="MSC/AndL"/>
</dbReference>
<comment type="function">
    <text evidence="10">Channel that opens in response to stretch forces in the membrane lipid bilayer. May participate in the regulation of osmotic pressure changes within the cell.</text>
</comment>
<dbReference type="InterPro" id="IPR036019">
    <property type="entry name" value="MscL_channel"/>
</dbReference>
<dbReference type="KEGG" id="msea:METESE_09640"/>
<comment type="similarity">
    <text evidence="2 10">Belongs to the MscL family.</text>
</comment>
<dbReference type="HAMAP" id="MF_00115">
    <property type="entry name" value="MscL"/>
    <property type="match status" value="1"/>
</dbReference>
<dbReference type="AlphaFoldDB" id="A0AA48H1Z3"/>
<evidence type="ECO:0000256" key="9">
    <source>
        <dbReference type="ARBA" id="ARBA00023303"/>
    </source>
</evidence>
<keyword evidence="7 10" id="KW-0406">Ion transport</keyword>
<feature type="transmembrane region" description="Helical" evidence="10">
    <location>
        <begin position="65"/>
        <end position="87"/>
    </location>
</feature>
<dbReference type="RefSeq" id="WP_243331610.1">
    <property type="nucleotide sequence ID" value="NZ_AP027081.1"/>
</dbReference>
<dbReference type="PANTHER" id="PTHR30266">
    <property type="entry name" value="MECHANOSENSITIVE CHANNEL MSCL"/>
    <property type="match status" value="1"/>
</dbReference>
<keyword evidence="9 10" id="KW-0407">Ion channel</keyword>
<dbReference type="InterPro" id="IPR001185">
    <property type="entry name" value="MS_channel"/>
</dbReference>
<dbReference type="PANTHER" id="PTHR30266:SF2">
    <property type="entry name" value="LARGE-CONDUCTANCE MECHANOSENSITIVE CHANNEL"/>
    <property type="match status" value="1"/>
</dbReference>
<evidence type="ECO:0000256" key="1">
    <source>
        <dbReference type="ARBA" id="ARBA00004651"/>
    </source>
</evidence>
<keyword evidence="4 10" id="KW-1003">Cell membrane</keyword>
<evidence type="ECO:0000256" key="3">
    <source>
        <dbReference type="ARBA" id="ARBA00022448"/>
    </source>
</evidence>
<dbReference type="GO" id="GO:0008381">
    <property type="term" value="F:mechanosensitive monoatomic ion channel activity"/>
    <property type="evidence" value="ECO:0007669"/>
    <property type="project" value="UniProtKB-UniRule"/>
</dbReference>